<comment type="caution">
    <text evidence="14">The sequence shown here is derived from an EMBL/GenBank/DDBJ whole genome shotgun (WGS) entry which is preliminary data.</text>
</comment>
<dbReference type="InterPro" id="IPR000014">
    <property type="entry name" value="PAS"/>
</dbReference>
<organism evidence="14 15">
    <name type="scientific">Mesosutterella multiformis</name>
    <dbReference type="NCBI Taxonomy" id="2259133"/>
    <lineage>
        <taxon>Bacteria</taxon>
        <taxon>Pseudomonadati</taxon>
        <taxon>Pseudomonadota</taxon>
        <taxon>Betaproteobacteria</taxon>
        <taxon>Burkholderiales</taxon>
        <taxon>Sutterellaceae</taxon>
        <taxon>Mesosutterella</taxon>
    </lineage>
</organism>
<dbReference type="InterPro" id="IPR003594">
    <property type="entry name" value="HATPase_dom"/>
</dbReference>
<dbReference type="SMART" id="SM00387">
    <property type="entry name" value="HATPase_c"/>
    <property type="match status" value="1"/>
</dbReference>
<evidence type="ECO:0000256" key="10">
    <source>
        <dbReference type="SAM" id="Phobius"/>
    </source>
</evidence>
<feature type="transmembrane region" description="Helical" evidence="10">
    <location>
        <begin position="83"/>
        <end position="104"/>
    </location>
</feature>
<dbReference type="SUPFAM" id="SSF55785">
    <property type="entry name" value="PYP-like sensor domain (PAS domain)"/>
    <property type="match status" value="1"/>
</dbReference>
<keyword evidence="10" id="KW-0472">Membrane</keyword>
<protein>
    <recommendedName>
        <fullName evidence="3">histidine kinase</fullName>
        <ecNumber evidence="3">2.7.13.3</ecNumber>
    </recommendedName>
</protein>
<dbReference type="PANTHER" id="PTHR43065">
    <property type="entry name" value="SENSOR HISTIDINE KINASE"/>
    <property type="match status" value="1"/>
</dbReference>
<feature type="domain" description="PAS" evidence="12">
    <location>
        <begin position="406"/>
        <end position="442"/>
    </location>
</feature>
<dbReference type="Pfam" id="PF00672">
    <property type="entry name" value="HAMP"/>
    <property type="match status" value="1"/>
</dbReference>
<dbReference type="InterPro" id="IPR004358">
    <property type="entry name" value="Sig_transdc_His_kin-like_C"/>
</dbReference>
<reference evidence="14 15" key="1">
    <citation type="journal article" date="2018" name="Int. J. Syst. Evol. Microbiol.">
        <title>Mesosutterella multiformis gen. nov., sp. nov., a member of the family Sutterellaceae and Sutterella megalosphaeroides sp. nov., isolated from human faeces.</title>
        <authorList>
            <person name="Sakamoto M."/>
            <person name="Ikeyama N."/>
            <person name="Kunihiro T."/>
            <person name="Iino T."/>
            <person name="Yuki M."/>
            <person name="Ohkuma M."/>
        </authorList>
    </citation>
    <scope>NUCLEOTIDE SEQUENCE [LARGE SCALE GENOMIC DNA]</scope>
    <source>
        <strain evidence="14 15">4NBBH2</strain>
    </source>
</reference>
<dbReference type="SUPFAM" id="SSF55874">
    <property type="entry name" value="ATPase domain of HSP90 chaperone/DNA topoisomerase II/histidine kinase"/>
    <property type="match status" value="1"/>
</dbReference>
<feature type="domain" description="HAMP" evidence="13">
    <location>
        <begin position="342"/>
        <end position="394"/>
    </location>
</feature>
<keyword evidence="6" id="KW-0547">Nucleotide-binding</keyword>
<accession>A0A388SAH9</accession>
<dbReference type="RefSeq" id="WP_116269699.1">
    <property type="nucleotide sequence ID" value="NZ_BGZJ01000001.1"/>
</dbReference>
<comment type="subcellular location">
    <subcellularLocation>
        <location evidence="2">Membrane</location>
    </subcellularLocation>
</comment>
<feature type="transmembrane region" description="Helical" evidence="10">
    <location>
        <begin position="44"/>
        <end position="71"/>
    </location>
</feature>
<keyword evidence="4" id="KW-0597">Phosphoprotein</keyword>
<dbReference type="Pfam" id="PF13188">
    <property type="entry name" value="PAS_8"/>
    <property type="match status" value="1"/>
</dbReference>
<keyword evidence="5" id="KW-0808">Transferase</keyword>
<evidence type="ECO:0000259" key="12">
    <source>
        <dbReference type="PROSITE" id="PS50112"/>
    </source>
</evidence>
<accession>A0A401LK43</accession>
<evidence type="ECO:0000256" key="5">
    <source>
        <dbReference type="ARBA" id="ARBA00022679"/>
    </source>
</evidence>
<dbReference type="SMART" id="SM00388">
    <property type="entry name" value="HisKA"/>
    <property type="match status" value="1"/>
</dbReference>
<dbReference type="SUPFAM" id="SSF158472">
    <property type="entry name" value="HAMP domain-like"/>
    <property type="match status" value="1"/>
</dbReference>
<evidence type="ECO:0000256" key="7">
    <source>
        <dbReference type="ARBA" id="ARBA00022777"/>
    </source>
</evidence>
<dbReference type="InterPro" id="IPR036097">
    <property type="entry name" value="HisK_dim/P_sf"/>
</dbReference>
<gene>
    <name evidence="14" type="ORF">MESMUL_06520</name>
</gene>
<dbReference type="PROSITE" id="PS50109">
    <property type="entry name" value="HIS_KIN"/>
    <property type="match status" value="1"/>
</dbReference>
<dbReference type="AlphaFoldDB" id="A0A388SAH9"/>
<dbReference type="InterPro" id="IPR005467">
    <property type="entry name" value="His_kinase_dom"/>
</dbReference>
<evidence type="ECO:0000256" key="9">
    <source>
        <dbReference type="ARBA" id="ARBA00023012"/>
    </source>
</evidence>
<dbReference type="InterPro" id="IPR017232">
    <property type="entry name" value="NtrY"/>
</dbReference>
<feature type="transmembrane region" description="Helical" evidence="10">
    <location>
        <begin position="12"/>
        <end position="32"/>
    </location>
</feature>
<dbReference type="Gene3D" id="3.30.565.10">
    <property type="entry name" value="Histidine kinase-like ATPase, C-terminal domain"/>
    <property type="match status" value="1"/>
</dbReference>
<dbReference type="PROSITE" id="PS50885">
    <property type="entry name" value="HAMP"/>
    <property type="match status" value="1"/>
</dbReference>
<evidence type="ECO:0000256" key="3">
    <source>
        <dbReference type="ARBA" id="ARBA00012438"/>
    </source>
</evidence>
<dbReference type="Gene3D" id="1.10.287.130">
    <property type="match status" value="1"/>
</dbReference>
<dbReference type="InterPro" id="IPR003661">
    <property type="entry name" value="HisK_dim/P_dom"/>
</dbReference>
<dbReference type="PROSITE" id="PS50112">
    <property type="entry name" value="PAS"/>
    <property type="match status" value="1"/>
</dbReference>
<evidence type="ECO:0000313" key="15">
    <source>
        <dbReference type="Proteomes" id="UP000266091"/>
    </source>
</evidence>
<proteinExistence type="predicted"/>
<name>A0A388SAH9_9BURK</name>
<keyword evidence="10" id="KW-0812">Transmembrane</keyword>
<keyword evidence="15" id="KW-1185">Reference proteome</keyword>
<keyword evidence="9" id="KW-0902">Two-component regulatory system</keyword>
<evidence type="ECO:0000256" key="4">
    <source>
        <dbReference type="ARBA" id="ARBA00022553"/>
    </source>
</evidence>
<evidence type="ECO:0000256" key="1">
    <source>
        <dbReference type="ARBA" id="ARBA00000085"/>
    </source>
</evidence>
<dbReference type="OrthoDB" id="9815750at2"/>
<evidence type="ECO:0000256" key="8">
    <source>
        <dbReference type="ARBA" id="ARBA00022840"/>
    </source>
</evidence>
<dbReference type="CDD" id="cd06225">
    <property type="entry name" value="HAMP"/>
    <property type="match status" value="1"/>
</dbReference>
<dbReference type="CDD" id="cd00082">
    <property type="entry name" value="HisKA"/>
    <property type="match status" value="1"/>
</dbReference>
<feature type="transmembrane region" description="Helical" evidence="10">
    <location>
        <begin position="320"/>
        <end position="341"/>
    </location>
</feature>
<dbReference type="InterPro" id="IPR036890">
    <property type="entry name" value="HATPase_C_sf"/>
</dbReference>
<evidence type="ECO:0000259" key="11">
    <source>
        <dbReference type="PROSITE" id="PS50109"/>
    </source>
</evidence>
<dbReference type="InterPro" id="IPR003660">
    <property type="entry name" value="HAMP_dom"/>
</dbReference>
<dbReference type="Pfam" id="PF00512">
    <property type="entry name" value="HisKA"/>
    <property type="match status" value="1"/>
</dbReference>
<dbReference type="GO" id="GO:0000155">
    <property type="term" value="F:phosphorelay sensor kinase activity"/>
    <property type="evidence" value="ECO:0007669"/>
    <property type="project" value="InterPro"/>
</dbReference>
<dbReference type="Pfam" id="PF02518">
    <property type="entry name" value="HATPase_c"/>
    <property type="match status" value="1"/>
</dbReference>
<dbReference type="PRINTS" id="PR00344">
    <property type="entry name" value="BCTRLSENSOR"/>
</dbReference>
<dbReference type="PANTHER" id="PTHR43065:SF10">
    <property type="entry name" value="PEROXIDE STRESS-ACTIVATED HISTIDINE KINASE MAK3"/>
    <property type="match status" value="1"/>
</dbReference>
<evidence type="ECO:0000256" key="6">
    <source>
        <dbReference type="ARBA" id="ARBA00022741"/>
    </source>
</evidence>
<keyword evidence="7 14" id="KW-0418">Kinase</keyword>
<dbReference type="InterPro" id="IPR035965">
    <property type="entry name" value="PAS-like_dom_sf"/>
</dbReference>
<keyword evidence="10" id="KW-1133">Transmembrane helix</keyword>
<dbReference type="GO" id="GO:0016020">
    <property type="term" value="C:membrane"/>
    <property type="evidence" value="ECO:0007669"/>
    <property type="project" value="UniProtKB-SubCell"/>
</dbReference>
<keyword evidence="8" id="KW-0067">ATP-binding</keyword>
<dbReference type="PIRSF" id="PIRSF037532">
    <property type="entry name" value="STHK_NtrY"/>
    <property type="match status" value="1"/>
</dbReference>
<dbReference type="SMART" id="SM00304">
    <property type="entry name" value="HAMP"/>
    <property type="match status" value="1"/>
</dbReference>
<dbReference type="EMBL" id="BGZJ01000001">
    <property type="protein sequence ID" value="GBO93298.1"/>
    <property type="molecule type" value="Genomic_DNA"/>
</dbReference>
<feature type="domain" description="Histidine kinase" evidence="11">
    <location>
        <begin position="540"/>
        <end position="761"/>
    </location>
</feature>
<sequence length="763" mass="83850">MKTDTSRVSKAYRQIFFAVPLTVIALVALLVIASTNSSLLDRYFLVLMVLNLVAASVLVILTAWLCIRLFLQWRRHQFGSQMTLRLTIQITLIAVLPCLLLYAVSSRFIGRSIDSWFNVRVEHALDSGVNLSRTALANLRKQTAERVRILGYALADQPQFEWKIDLPRLRERYGLTNVMIANGKGEILTTAFTGPTLKIQMPAAEYLSVARLRGSYSSLLEEQSEDASVSDPTIHILAIAPIAIQDSALGLSWEPEDPDAPKRHTQKPGLTQLKPNSYYLVAQEPLPAELEKNISSVTNGYRDYQELVLSRDSLRSLFKASLTVSMLMAVLGAFIAAIAYAQMMVDPLRQLARGTRRVAGGNLSPIHEFSGSDEINMLTQSFNDMIGQLAEAQKKVQTRTEQLEQTSQYLESVLSNLSSGVVVIDRDMNIVTANEGAARILGSDIAAKDASLKTVAPQICSVIANLLTEPSHPSEETKDFHREIELARIGSQTPITLFVRASHLHLSQPVPLDGLVLVIDDMTQVISGQRAMAWGEVARRLAHEIKNPLTPIQLAAERLEMKLSGKLNEADSKLLSKSISTIVTQVSAMKQMVDDFRNYAKLPPAVLLPTDLNALLDDVGDLYRQAGKPVTVRVDPSIPRIYADEAQLRQVLHNLVSNSLDAMSGRTDGKVVISTEAMKDGGRITGVLLRVADNGTGFSPTILHKSFEPYITTKATGTGLGLPMVKKIVDEHKADIKIANRTDQEGRVCGALVTIAFRVSQDS</sequence>
<evidence type="ECO:0000256" key="2">
    <source>
        <dbReference type="ARBA" id="ARBA00004370"/>
    </source>
</evidence>
<evidence type="ECO:0000313" key="14">
    <source>
        <dbReference type="EMBL" id="GBO93298.1"/>
    </source>
</evidence>
<dbReference type="GO" id="GO:0005524">
    <property type="term" value="F:ATP binding"/>
    <property type="evidence" value="ECO:0007669"/>
    <property type="project" value="UniProtKB-KW"/>
</dbReference>
<dbReference type="Gene3D" id="3.30.450.20">
    <property type="entry name" value="PAS domain"/>
    <property type="match status" value="1"/>
</dbReference>
<dbReference type="SUPFAM" id="SSF47384">
    <property type="entry name" value="Homodimeric domain of signal transducing histidine kinase"/>
    <property type="match status" value="1"/>
</dbReference>
<dbReference type="EC" id="2.7.13.3" evidence="3"/>
<evidence type="ECO:0000259" key="13">
    <source>
        <dbReference type="PROSITE" id="PS50885"/>
    </source>
</evidence>
<comment type="catalytic activity">
    <reaction evidence="1">
        <text>ATP + protein L-histidine = ADP + protein N-phospho-L-histidine.</text>
        <dbReference type="EC" id="2.7.13.3"/>
    </reaction>
</comment>
<dbReference type="Proteomes" id="UP000266091">
    <property type="component" value="Unassembled WGS sequence"/>
</dbReference>
<dbReference type="Gene3D" id="6.10.340.10">
    <property type="match status" value="1"/>
</dbReference>